<keyword evidence="3" id="KW-1185">Reference proteome</keyword>
<feature type="domain" description="IraD/Gp25-like" evidence="1">
    <location>
        <begin position="25"/>
        <end position="126"/>
    </location>
</feature>
<proteinExistence type="predicted"/>
<organism evidence="2 3">
    <name type="scientific">Chitinophaga rupis</name>
    <dbReference type="NCBI Taxonomy" id="573321"/>
    <lineage>
        <taxon>Bacteria</taxon>
        <taxon>Pseudomonadati</taxon>
        <taxon>Bacteroidota</taxon>
        <taxon>Chitinophagia</taxon>
        <taxon>Chitinophagales</taxon>
        <taxon>Chitinophagaceae</taxon>
        <taxon>Chitinophaga</taxon>
    </lineage>
</organism>
<evidence type="ECO:0000313" key="3">
    <source>
        <dbReference type="Proteomes" id="UP000198984"/>
    </source>
</evidence>
<evidence type="ECO:0000259" key="1">
    <source>
        <dbReference type="Pfam" id="PF04965"/>
    </source>
</evidence>
<dbReference type="STRING" id="573321.SAMN04488505_103365"/>
<dbReference type="InterPro" id="IPR007048">
    <property type="entry name" value="IraD/Gp25-like"/>
</dbReference>
<protein>
    <submittedName>
        <fullName evidence="2">Phage baseplate assembly protein W</fullName>
    </submittedName>
</protein>
<accession>A0A1H7VKN0</accession>
<evidence type="ECO:0000313" key="2">
    <source>
        <dbReference type="EMBL" id="SEM09822.1"/>
    </source>
</evidence>
<dbReference type="OrthoDB" id="1161413at2"/>
<dbReference type="SUPFAM" id="SSF160719">
    <property type="entry name" value="gpW/gp25-like"/>
    <property type="match status" value="1"/>
</dbReference>
<sequence>MNGQYYKLPLKLSTILEKKDMAVCNLEESVSQHIHLLITTVLGENKDDPDYGCQLWESDFDIKASNNEVKEQVEIAVRTSIVRYEKRLSQIRVTAVVSQEELNMAAGRKVKKKIKVSVNGTLAKNNNPFHYSSYFYVSPLSFD</sequence>
<dbReference type="AlphaFoldDB" id="A0A1H7VKN0"/>
<reference evidence="2 3" key="1">
    <citation type="submission" date="2016-10" db="EMBL/GenBank/DDBJ databases">
        <authorList>
            <person name="de Groot N.N."/>
        </authorList>
    </citation>
    <scope>NUCLEOTIDE SEQUENCE [LARGE SCALE GENOMIC DNA]</scope>
    <source>
        <strain evidence="2 3">DSM 21039</strain>
    </source>
</reference>
<dbReference type="RefSeq" id="WP_089913020.1">
    <property type="nucleotide sequence ID" value="NZ_FOBB01000003.1"/>
</dbReference>
<name>A0A1H7VKN0_9BACT</name>
<dbReference type="EMBL" id="FOBB01000003">
    <property type="protein sequence ID" value="SEM09822.1"/>
    <property type="molecule type" value="Genomic_DNA"/>
</dbReference>
<dbReference type="Pfam" id="PF04965">
    <property type="entry name" value="GPW_gp25"/>
    <property type="match status" value="1"/>
</dbReference>
<dbReference type="Proteomes" id="UP000198984">
    <property type="component" value="Unassembled WGS sequence"/>
</dbReference>
<gene>
    <name evidence="2" type="ORF">SAMN04488505_103365</name>
</gene>
<dbReference type="Gene3D" id="3.10.450.40">
    <property type="match status" value="1"/>
</dbReference>